<dbReference type="Proteomes" id="UP000019402">
    <property type="component" value="Unassembled WGS sequence"/>
</dbReference>
<dbReference type="STRING" id="869213.GCA_000517085_01285"/>
<feature type="modified residue" description="4-aspartylphosphate" evidence="2">
    <location>
        <position position="54"/>
    </location>
</feature>
<dbReference type="PANTHER" id="PTHR44591:SF19">
    <property type="entry name" value="TWO-COMPONENT RESPONSE REGULATOR-RELATED"/>
    <property type="match status" value="1"/>
</dbReference>
<proteinExistence type="predicted"/>
<dbReference type="PANTHER" id="PTHR44591">
    <property type="entry name" value="STRESS RESPONSE REGULATOR PROTEIN 1"/>
    <property type="match status" value="1"/>
</dbReference>
<sequence length="122" mass="14316">MPKIKILYIDDEDINLRLFKINLEKKYQIFTAQNGVQGLEILAQESDIQIVVSDMRMPYMNGEEFISKAKEIYPNIVYYILSGFDITDKIQEFIEKGTIKKHFRKPFNLKEIGLELEKAVSH</sequence>
<evidence type="ECO:0000259" key="3">
    <source>
        <dbReference type="PROSITE" id="PS50110"/>
    </source>
</evidence>
<evidence type="ECO:0000313" key="4">
    <source>
        <dbReference type="EMBL" id="GAF04282.1"/>
    </source>
</evidence>
<reference evidence="4 5" key="1">
    <citation type="journal article" date="2014" name="Genome Announc.">
        <title>Draft Genome Sequence of Cytophaga fermentans JCM 21142T, a Facultative Anaerobe Isolated from Marine Mud.</title>
        <authorList>
            <person name="Starns D."/>
            <person name="Oshima K."/>
            <person name="Suda W."/>
            <person name="Iino T."/>
            <person name="Yuki M."/>
            <person name="Inoue J."/>
            <person name="Kitamura K."/>
            <person name="Iida T."/>
            <person name="Darby A."/>
            <person name="Hattori M."/>
            <person name="Ohkuma M."/>
        </authorList>
    </citation>
    <scope>NUCLEOTIDE SEQUENCE [LARGE SCALE GENOMIC DNA]</scope>
    <source>
        <strain evidence="4 5">JCM 21142</strain>
    </source>
</reference>
<dbReference type="PROSITE" id="PS50110">
    <property type="entry name" value="RESPONSE_REGULATORY"/>
    <property type="match status" value="1"/>
</dbReference>
<evidence type="ECO:0000256" key="1">
    <source>
        <dbReference type="ARBA" id="ARBA00022553"/>
    </source>
</evidence>
<dbReference type="AlphaFoldDB" id="W7Y7R5"/>
<dbReference type="InterPro" id="IPR001789">
    <property type="entry name" value="Sig_transdc_resp-reg_receiver"/>
</dbReference>
<organism evidence="4 5">
    <name type="scientific">Saccharicrinis fermentans DSM 9555 = JCM 21142</name>
    <dbReference type="NCBI Taxonomy" id="869213"/>
    <lineage>
        <taxon>Bacteria</taxon>
        <taxon>Pseudomonadati</taxon>
        <taxon>Bacteroidota</taxon>
        <taxon>Bacteroidia</taxon>
        <taxon>Marinilabiliales</taxon>
        <taxon>Marinilabiliaceae</taxon>
        <taxon>Saccharicrinis</taxon>
    </lineage>
</organism>
<protein>
    <submittedName>
        <fullName evidence="4">Sporulation initiation phosphotransferase F</fullName>
    </submittedName>
</protein>
<dbReference type="OrthoDB" id="9789181at2"/>
<accession>W7Y7R5</accession>
<comment type="caution">
    <text evidence="4">The sequence shown here is derived from an EMBL/GenBank/DDBJ whole genome shotgun (WGS) entry which is preliminary data.</text>
</comment>
<dbReference type="Gene3D" id="3.40.50.2300">
    <property type="match status" value="1"/>
</dbReference>
<dbReference type="Pfam" id="PF00072">
    <property type="entry name" value="Response_reg"/>
    <property type="match status" value="1"/>
</dbReference>
<dbReference type="GO" id="GO:0016740">
    <property type="term" value="F:transferase activity"/>
    <property type="evidence" value="ECO:0007669"/>
    <property type="project" value="UniProtKB-KW"/>
</dbReference>
<keyword evidence="1 2" id="KW-0597">Phosphoprotein</keyword>
<dbReference type="InterPro" id="IPR050595">
    <property type="entry name" value="Bact_response_regulator"/>
</dbReference>
<dbReference type="EMBL" id="BAMD01000041">
    <property type="protein sequence ID" value="GAF04282.1"/>
    <property type="molecule type" value="Genomic_DNA"/>
</dbReference>
<keyword evidence="4" id="KW-0808">Transferase</keyword>
<evidence type="ECO:0000256" key="2">
    <source>
        <dbReference type="PROSITE-ProRule" id="PRU00169"/>
    </source>
</evidence>
<gene>
    <name evidence="4" type="ORF">JCM21142_72979</name>
</gene>
<dbReference type="SUPFAM" id="SSF52172">
    <property type="entry name" value="CheY-like"/>
    <property type="match status" value="1"/>
</dbReference>
<evidence type="ECO:0000313" key="5">
    <source>
        <dbReference type="Proteomes" id="UP000019402"/>
    </source>
</evidence>
<name>W7Y7R5_9BACT</name>
<keyword evidence="5" id="KW-1185">Reference proteome</keyword>
<feature type="domain" description="Response regulatory" evidence="3">
    <location>
        <begin position="5"/>
        <end position="120"/>
    </location>
</feature>
<dbReference type="InterPro" id="IPR011006">
    <property type="entry name" value="CheY-like_superfamily"/>
</dbReference>
<dbReference type="GO" id="GO:0000160">
    <property type="term" value="P:phosphorelay signal transduction system"/>
    <property type="evidence" value="ECO:0007669"/>
    <property type="project" value="InterPro"/>
</dbReference>
<dbReference type="SMART" id="SM00448">
    <property type="entry name" value="REC"/>
    <property type="match status" value="1"/>
</dbReference>
<dbReference type="RefSeq" id="WP_044213599.1">
    <property type="nucleotide sequence ID" value="NZ_BAMD01000041.1"/>
</dbReference>
<dbReference type="eggNOG" id="COG3437">
    <property type="taxonomic scope" value="Bacteria"/>
</dbReference>